<name>A0A4S2LLS4_OPIFE</name>
<proteinExistence type="predicted"/>
<dbReference type="OrthoDB" id="6240801at2759"/>
<protein>
    <submittedName>
        <fullName evidence="2">Uncharacterized protein</fullName>
    </submittedName>
</protein>
<dbReference type="Proteomes" id="UP000308267">
    <property type="component" value="Unassembled WGS sequence"/>
</dbReference>
<sequence length="721" mass="82501">MKRHANKNRTGKEKFRLRHLDTFPVGPNETCTQQAVNHWMDQTKARASIVRTHGRVCLKFGPGGVASSKAFWWPDLRQKLLSYQNLNDAYLSSNKSSVILCIDIVSKEPYQRRIHVLKAKNIEQCNILANLLWKRKTARIAVDEKPVSGPCVDAELSLNGVDALKTQTTSMEKDNENQNVYLDDVQDVKTKIPVRSFLVAQVGGFVVGKSEYVDENRIENYLVQSKNKLDANNATFDILTVHPDGLTLKQGDWWPRDEEQKLSINELNKVDYCKSANNLLVLDYTFPESNKRRICLFAADTPEERELLVKQLKDLKTQRNVCLCTDSVSEHQRKNTISQELIGEDSNAPLSREQHSEKIPISLSKLGQASPDNKERENQHGFPKILKCKKIDRELNSLQDFPKRSIYHFPLDHVDAFSVDADEILDPQKVEDYLSRRRQVTSGKMVIMEIDSDGIKLDKNLWWSENPRVLRRTQSSIHAIFPLPSDDKLWALAYFTFDLRLKRVHIFRSHSGQDRNKTIATLRNYVNPDISTIINSLQELSLKQNGLDGHYVTSCAVKVGQQRSHEKILTANSTGRNKEILLSPENTPIKSAPPIHHQMEPYDKVDVKDTIDLQFDEEDEECEPVYLMLHLTPSSTSPNVLRISSKPLTTHSTETLSNGRNFERRYAGPGQRKPASNFSMNKDSNNIEDIEHLLQKSEPWSAEYDNLVVTAARHHMLQEHD</sequence>
<dbReference type="AlphaFoldDB" id="A0A4S2LLS4"/>
<keyword evidence="3" id="KW-1185">Reference proteome</keyword>
<accession>A0A4S2LLS4</accession>
<dbReference type="EMBL" id="SJOL01006964">
    <property type="protein sequence ID" value="TGZ63946.1"/>
    <property type="molecule type" value="Genomic_DNA"/>
</dbReference>
<evidence type="ECO:0000256" key="1">
    <source>
        <dbReference type="SAM" id="MobiDB-lite"/>
    </source>
</evidence>
<evidence type="ECO:0000313" key="3">
    <source>
        <dbReference type="Proteomes" id="UP000308267"/>
    </source>
</evidence>
<gene>
    <name evidence="2" type="ORF">CRM22_006626</name>
</gene>
<evidence type="ECO:0000313" key="2">
    <source>
        <dbReference type="EMBL" id="TGZ63946.1"/>
    </source>
</evidence>
<feature type="region of interest" description="Disordered" evidence="1">
    <location>
        <begin position="661"/>
        <end position="682"/>
    </location>
</feature>
<organism evidence="2 3">
    <name type="scientific">Opisthorchis felineus</name>
    <dbReference type="NCBI Taxonomy" id="147828"/>
    <lineage>
        <taxon>Eukaryota</taxon>
        <taxon>Metazoa</taxon>
        <taxon>Spiralia</taxon>
        <taxon>Lophotrochozoa</taxon>
        <taxon>Platyhelminthes</taxon>
        <taxon>Trematoda</taxon>
        <taxon>Digenea</taxon>
        <taxon>Opisthorchiida</taxon>
        <taxon>Opisthorchiata</taxon>
        <taxon>Opisthorchiidae</taxon>
        <taxon>Opisthorchis</taxon>
    </lineage>
</organism>
<comment type="caution">
    <text evidence="2">The sequence shown here is derived from an EMBL/GenBank/DDBJ whole genome shotgun (WGS) entry which is preliminary data.</text>
</comment>
<reference evidence="2 3" key="1">
    <citation type="journal article" date="2019" name="BMC Genomics">
        <title>New insights from Opisthorchis felineus genome: update on genomics of the epidemiologically important liver flukes.</title>
        <authorList>
            <person name="Ershov N.I."/>
            <person name="Mordvinov V.A."/>
            <person name="Prokhortchouk E.B."/>
            <person name="Pakharukova M.Y."/>
            <person name="Gunbin K.V."/>
            <person name="Ustyantsev K."/>
            <person name="Genaev M.A."/>
            <person name="Blinov A.G."/>
            <person name="Mazur A."/>
            <person name="Boulygina E."/>
            <person name="Tsygankova S."/>
            <person name="Khrameeva E."/>
            <person name="Chekanov N."/>
            <person name="Fan G."/>
            <person name="Xiao A."/>
            <person name="Zhang H."/>
            <person name="Xu X."/>
            <person name="Yang H."/>
            <person name="Solovyev V."/>
            <person name="Lee S.M."/>
            <person name="Liu X."/>
            <person name="Afonnikov D.A."/>
            <person name="Skryabin K.G."/>
        </authorList>
    </citation>
    <scope>NUCLEOTIDE SEQUENCE [LARGE SCALE GENOMIC DNA]</scope>
    <source>
        <strain evidence="2">AK-0245</strain>
        <tissue evidence="2">Whole organism</tissue>
    </source>
</reference>
<feature type="region of interest" description="Disordered" evidence="1">
    <location>
        <begin position="343"/>
        <end position="381"/>
    </location>
</feature>